<evidence type="ECO:0000313" key="1">
    <source>
        <dbReference type="EMBL" id="SFM72806.1"/>
    </source>
</evidence>
<dbReference type="EMBL" id="FOUB01000048">
    <property type="protein sequence ID" value="SFM72806.1"/>
    <property type="molecule type" value="Genomic_DNA"/>
</dbReference>
<dbReference type="Proteomes" id="UP000183287">
    <property type="component" value="Unassembled WGS sequence"/>
</dbReference>
<sequence length="71" mass="7638">MIFSCIFNIYLYTKMLGPLRGASYTAPGANAMLLFVTGRAPCGLLAPCIASGSPHTPPCPIAVFRLENEKY</sequence>
<gene>
    <name evidence="1" type="ORF">SAMN05421863_10482</name>
</gene>
<accession>A0A1I4T7X8</accession>
<dbReference type="AlphaFoldDB" id="A0A1I4T7X8"/>
<name>A0A1I4T7X8_9PROT</name>
<keyword evidence="2" id="KW-1185">Reference proteome</keyword>
<reference evidence="2" key="1">
    <citation type="submission" date="2016-10" db="EMBL/GenBank/DDBJ databases">
        <authorList>
            <person name="Varghese N."/>
            <person name="Submissions S."/>
        </authorList>
    </citation>
    <scope>NUCLEOTIDE SEQUENCE [LARGE SCALE GENOMIC DNA]</scope>
    <source>
        <strain evidence="2">Nm44</strain>
    </source>
</reference>
<proteinExistence type="predicted"/>
<protein>
    <submittedName>
        <fullName evidence="1">Uncharacterized protein</fullName>
    </submittedName>
</protein>
<evidence type="ECO:0000313" key="2">
    <source>
        <dbReference type="Proteomes" id="UP000183287"/>
    </source>
</evidence>
<organism evidence="1 2">
    <name type="scientific">Nitrosomonas communis</name>
    <dbReference type="NCBI Taxonomy" id="44574"/>
    <lineage>
        <taxon>Bacteria</taxon>
        <taxon>Pseudomonadati</taxon>
        <taxon>Pseudomonadota</taxon>
        <taxon>Betaproteobacteria</taxon>
        <taxon>Nitrosomonadales</taxon>
        <taxon>Nitrosomonadaceae</taxon>
        <taxon>Nitrosomonas</taxon>
    </lineage>
</organism>